<feature type="transmembrane region" description="Helical" evidence="7">
    <location>
        <begin position="308"/>
        <end position="333"/>
    </location>
</feature>
<accession>A0ABS4GLZ9</accession>
<feature type="transmembrane region" description="Helical" evidence="7">
    <location>
        <begin position="345"/>
        <end position="364"/>
    </location>
</feature>
<feature type="transmembrane region" description="Helical" evidence="7">
    <location>
        <begin position="52"/>
        <end position="72"/>
    </location>
</feature>
<gene>
    <name evidence="9" type="ORF">J2Z37_001273</name>
</gene>
<feature type="transmembrane region" description="Helical" evidence="7">
    <location>
        <begin position="255"/>
        <end position="276"/>
    </location>
</feature>
<keyword evidence="5 7" id="KW-1133">Transmembrane helix</keyword>
<proteinExistence type="predicted"/>
<feature type="transmembrane region" description="Helical" evidence="7">
    <location>
        <begin position="84"/>
        <end position="102"/>
    </location>
</feature>
<sequence>MNRREATSGSWKKNLWILWFGVLLSSASYTMVVPFLPLFLLDIGVTKESVKLWTGVIFSSAFLVGAIMAPIWGARADKSGKRKMVIRAGISLGVVYLLTSLVRNPWELLAVRLLQGFASGFVPASMAIVATTIPENKMGWGLGIMQTSGATGTILGPLLGGVLAELFGMRMSFVISSLVILIATLTVWLFVFEEKSLSNHQPTHVWEDMKMAWHNKIIFRMLIFLFLIQVVNMALQPLITLYVAELQGKLEGAVLSSGIVFSLTGIAGILAAPYWGKKGQQKGFFIILSISLLVSGMVNMTQYFTTNIWQFSIIQFIFGLFIAGALPSINAIVVENTDPDFRGRAFGLTTSANQLGGMIGPLLGGLVGSFVGIGFVFVVTGVTLVICGGYVAGLARRKREVREAG</sequence>
<dbReference type="InterPro" id="IPR011701">
    <property type="entry name" value="MFS"/>
</dbReference>
<dbReference type="InterPro" id="IPR036259">
    <property type="entry name" value="MFS_trans_sf"/>
</dbReference>
<evidence type="ECO:0000313" key="9">
    <source>
        <dbReference type="EMBL" id="MBP1931276.1"/>
    </source>
</evidence>
<keyword evidence="10" id="KW-1185">Reference proteome</keyword>
<comment type="subcellular location">
    <subcellularLocation>
        <location evidence="1">Cell membrane</location>
        <topology evidence="1">Multi-pass membrane protein</topology>
    </subcellularLocation>
</comment>
<keyword evidence="2" id="KW-0813">Transport</keyword>
<keyword evidence="4 7" id="KW-0812">Transmembrane</keyword>
<feature type="transmembrane region" description="Helical" evidence="7">
    <location>
        <begin position="217"/>
        <end position="235"/>
    </location>
</feature>
<dbReference type="Proteomes" id="UP001519343">
    <property type="component" value="Unassembled WGS sequence"/>
</dbReference>
<feature type="transmembrane region" description="Helical" evidence="7">
    <location>
        <begin position="140"/>
        <end position="159"/>
    </location>
</feature>
<evidence type="ECO:0000259" key="8">
    <source>
        <dbReference type="PROSITE" id="PS50850"/>
    </source>
</evidence>
<evidence type="ECO:0000256" key="6">
    <source>
        <dbReference type="ARBA" id="ARBA00023136"/>
    </source>
</evidence>
<protein>
    <submittedName>
        <fullName evidence="9">DHA1 family multidrug resistance protein-like MFS transporter</fullName>
    </submittedName>
</protein>
<organism evidence="9 10">
    <name type="scientific">Ammoniphilus resinae</name>
    <dbReference type="NCBI Taxonomy" id="861532"/>
    <lineage>
        <taxon>Bacteria</taxon>
        <taxon>Bacillati</taxon>
        <taxon>Bacillota</taxon>
        <taxon>Bacilli</taxon>
        <taxon>Bacillales</taxon>
        <taxon>Paenibacillaceae</taxon>
        <taxon>Aneurinibacillus group</taxon>
        <taxon>Ammoniphilus</taxon>
    </lineage>
</organism>
<dbReference type="PRINTS" id="PR01035">
    <property type="entry name" value="TCRTETA"/>
</dbReference>
<feature type="transmembrane region" description="Helical" evidence="7">
    <location>
        <begin position="16"/>
        <end position="40"/>
    </location>
</feature>
<dbReference type="SUPFAM" id="SSF103473">
    <property type="entry name" value="MFS general substrate transporter"/>
    <property type="match status" value="1"/>
</dbReference>
<name>A0ABS4GLZ9_9BACL</name>
<reference evidence="9 10" key="1">
    <citation type="submission" date="2021-03" db="EMBL/GenBank/DDBJ databases">
        <title>Genomic Encyclopedia of Type Strains, Phase IV (KMG-IV): sequencing the most valuable type-strain genomes for metagenomic binning, comparative biology and taxonomic classification.</title>
        <authorList>
            <person name="Goeker M."/>
        </authorList>
    </citation>
    <scope>NUCLEOTIDE SEQUENCE [LARGE SCALE GENOMIC DNA]</scope>
    <source>
        <strain evidence="9 10">DSM 24738</strain>
    </source>
</reference>
<comment type="caution">
    <text evidence="9">The sequence shown here is derived from an EMBL/GenBank/DDBJ whole genome shotgun (WGS) entry which is preliminary data.</text>
</comment>
<evidence type="ECO:0000256" key="5">
    <source>
        <dbReference type="ARBA" id="ARBA00022989"/>
    </source>
</evidence>
<dbReference type="Pfam" id="PF07690">
    <property type="entry name" value="MFS_1"/>
    <property type="match status" value="1"/>
</dbReference>
<evidence type="ECO:0000256" key="1">
    <source>
        <dbReference type="ARBA" id="ARBA00004651"/>
    </source>
</evidence>
<feature type="transmembrane region" description="Helical" evidence="7">
    <location>
        <begin position="114"/>
        <end position="133"/>
    </location>
</feature>
<feature type="domain" description="Major facilitator superfamily (MFS) profile" evidence="8">
    <location>
        <begin position="14"/>
        <end position="399"/>
    </location>
</feature>
<evidence type="ECO:0000256" key="3">
    <source>
        <dbReference type="ARBA" id="ARBA00022475"/>
    </source>
</evidence>
<evidence type="ECO:0000256" key="4">
    <source>
        <dbReference type="ARBA" id="ARBA00022692"/>
    </source>
</evidence>
<dbReference type="Gene3D" id="1.20.1250.20">
    <property type="entry name" value="MFS general substrate transporter like domains"/>
    <property type="match status" value="1"/>
</dbReference>
<dbReference type="PROSITE" id="PS50850">
    <property type="entry name" value="MFS"/>
    <property type="match status" value="1"/>
</dbReference>
<dbReference type="EMBL" id="JAGGKT010000002">
    <property type="protein sequence ID" value="MBP1931276.1"/>
    <property type="molecule type" value="Genomic_DNA"/>
</dbReference>
<feature type="transmembrane region" description="Helical" evidence="7">
    <location>
        <begin position="171"/>
        <end position="192"/>
    </location>
</feature>
<dbReference type="InterPro" id="IPR020846">
    <property type="entry name" value="MFS_dom"/>
</dbReference>
<feature type="transmembrane region" description="Helical" evidence="7">
    <location>
        <begin position="283"/>
        <end position="302"/>
    </location>
</feature>
<evidence type="ECO:0000313" key="10">
    <source>
        <dbReference type="Proteomes" id="UP001519343"/>
    </source>
</evidence>
<keyword evidence="6 7" id="KW-0472">Membrane</keyword>
<dbReference type="PANTHER" id="PTHR43414">
    <property type="entry name" value="MULTIDRUG RESISTANCE PROTEIN MDTG"/>
    <property type="match status" value="1"/>
</dbReference>
<dbReference type="RefSeq" id="WP_209809345.1">
    <property type="nucleotide sequence ID" value="NZ_JAGGKT010000002.1"/>
</dbReference>
<evidence type="ECO:0000256" key="2">
    <source>
        <dbReference type="ARBA" id="ARBA00022448"/>
    </source>
</evidence>
<dbReference type="PANTHER" id="PTHR43414:SF1">
    <property type="entry name" value="PEPTIDE PERMEASE"/>
    <property type="match status" value="1"/>
</dbReference>
<evidence type="ECO:0000256" key="7">
    <source>
        <dbReference type="SAM" id="Phobius"/>
    </source>
</evidence>
<keyword evidence="3" id="KW-1003">Cell membrane</keyword>
<dbReference type="InterPro" id="IPR001958">
    <property type="entry name" value="Tet-R_TetA/multi-R_MdtG-like"/>
</dbReference>
<feature type="transmembrane region" description="Helical" evidence="7">
    <location>
        <begin position="370"/>
        <end position="392"/>
    </location>
</feature>